<sequence>MTKAKSYKSDIKAAIHQTASDLYEVGLIDKQTMHRFDESCLTPVHRFTAQEIRALREREEVSQTVFALYLNVPKDSISQWERGEKHPSGPSLKLLALVQKKGLEAIA</sequence>
<dbReference type="GO" id="GO:0003677">
    <property type="term" value="F:DNA binding"/>
    <property type="evidence" value="ECO:0007669"/>
    <property type="project" value="UniProtKB-KW"/>
</dbReference>
<dbReference type="Proteomes" id="UP000019184">
    <property type="component" value="Unassembled WGS sequence"/>
</dbReference>
<dbReference type="Pfam" id="PF01381">
    <property type="entry name" value="HTH_3"/>
    <property type="match status" value="1"/>
</dbReference>
<reference evidence="5 6" key="1">
    <citation type="journal article" date="2014" name="ISME J.">
        <title>Candidatus Competibacter-lineage genomes retrieved from metagenomes reveal functional metabolic diversity.</title>
        <authorList>
            <person name="McIlroy S.J."/>
            <person name="Albertsen M."/>
            <person name="Andresen E.K."/>
            <person name="Saunders A.M."/>
            <person name="Kristiansen R."/>
            <person name="Stokholm-Bjerregaard M."/>
            <person name="Nielsen K.L."/>
            <person name="Nielsen P.H."/>
        </authorList>
    </citation>
    <scope>NUCLEOTIDE SEQUENCE [LARGE SCALE GENOMIC DNA]</scope>
    <source>
        <strain evidence="5 6">Run_B_J11</strain>
    </source>
</reference>
<evidence type="ECO:0000313" key="5">
    <source>
        <dbReference type="EMBL" id="CDH44521.1"/>
    </source>
</evidence>
<dbReference type="InterPro" id="IPR052359">
    <property type="entry name" value="HTH-type_reg/antitoxin"/>
</dbReference>
<dbReference type="PANTHER" id="PTHR36511:SF3">
    <property type="entry name" value="ANTITOXIN HIGA-2"/>
    <property type="match status" value="1"/>
</dbReference>
<dbReference type="SMART" id="SM00530">
    <property type="entry name" value="HTH_XRE"/>
    <property type="match status" value="1"/>
</dbReference>
<keyword evidence="3" id="KW-0804">Transcription</keyword>
<dbReference type="InterPro" id="IPR010982">
    <property type="entry name" value="Lambda_DNA-bd_dom_sf"/>
</dbReference>
<evidence type="ECO:0000256" key="3">
    <source>
        <dbReference type="ARBA" id="ARBA00023163"/>
    </source>
</evidence>
<evidence type="ECO:0000256" key="2">
    <source>
        <dbReference type="ARBA" id="ARBA00023125"/>
    </source>
</evidence>
<gene>
    <name evidence="5" type="ORF">BN874_1700007</name>
</gene>
<dbReference type="PANTHER" id="PTHR36511">
    <property type="entry name" value="MERR FAMILY BACTERIAL REGULATORY PROTEIN"/>
    <property type="match status" value="1"/>
</dbReference>
<dbReference type="CDD" id="cd00093">
    <property type="entry name" value="HTH_XRE"/>
    <property type="match status" value="1"/>
</dbReference>
<dbReference type="AlphaFoldDB" id="A0A7U7GAI0"/>
<evidence type="ECO:0000256" key="1">
    <source>
        <dbReference type="ARBA" id="ARBA00023015"/>
    </source>
</evidence>
<feature type="domain" description="HTH cro/C1-type" evidence="4">
    <location>
        <begin position="52"/>
        <end position="96"/>
    </location>
</feature>
<accession>A0A7U7GAI0</accession>
<organism evidence="5 6">
    <name type="scientific">Candidatus Contendobacter odensis Run_B_J11</name>
    <dbReference type="NCBI Taxonomy" id="1400861"/>
    <lineage>
        <taxon>Bacteria</taxon>
        <taxon>Pseudomonadati</taxon>
        <taxon>Pseudomonadota</taxon>
        <taxon>Gammaproteobacteria</taxon>
        <taxon>Candidatus Competibacteraceae</taxon>
        <taxon>Candidatus Contendibacter</taxon>
    </lineage>
</organism>
<name>A0A7U7GAI0_9GAMM</name>
<dbReference type="RefSeq" id="WP_034431689.1">
    <property type="nucleotide sequence ID" value="NZ_CBTK010000080.1"/>
</dbReference>
<dbReference type="EMBL" id="CBTK010000080">
    <property type="protein sequence ID" value="CDH44521.1"/>
    <property type="molecule type" value="Genomic_DNA"/>
</dbReference>
<dbReference type="PROSITE" id="PS50943">
    <property type="entry name" value="HTH_CROC1"/>
    <property type="match status" value="1"/>
</dbReference>
<keyword evidence="6" id="KW-1185">Reference proteome</keyword>
<dbReference type="SUPFAM" id="SSF47413">
    <property type="entry name" value="lambda repressor-like DNA-binding domains"/>
    <property type="match status" value="1"/>
</dbReference>
<dbReference type="InterPro" id="IPR001387">
    <property type="entry name" value="Cro/C1-type_HTH"/>
</dbReference>
<keyword evidence="2" id="KW-0238">DNA-binding</keyword>
<comment type="caution">
    <text evidence="5">The sequence shown here is derived from an EMBL/GenBank/DDBJ whole genome shotgun (WGS) entry which is preliminary data.</text>
</comment>
<dbReference type="OrthoDB" id="9799384at2"/>
<dbReference type="Gene3D" id="1.10.260.40">
    <property type="entry name" value="lambda repressor-like DNA-binding domains"/>
    <property type="match status" value="1"/>
</dbReference>
<evidence type="ECO:0000313" key="6">
    <source>
        <dbReference type="Proteomes" id="UP000019184"/>
    </source>
</evidence>
<keyword evidence="1" id="KW-0805">Transcription regulation</keyword>
<proteinExistence type="predicted"/>
<protein>
    <submittedName>
        <fullName evidence="5">Transcriptional regulator, XRE family</fullName>
    </submittedName>
</protein>
<evidence type="ECO:0000259" key="4">
    <source>
        <dbReference type="PROSITE" id="PS50943"/>
    </source>
</evidence>